<protein>
    <submittedName>
        <fullName evidence="1">Uncharacterized protein</fullName>
    </submittedName>
</protein>
<gene>
    <name evidence="1" type="ORF">GCM10011489_32100</name>
</gene>
<dbReference type="EMBL" id="BMGC01000030">
    <property type="protein sequence ID" value="GGB42120.1"/>
    <property type="molecule type" value="Genomic_DNA"/>
</dbReference>
<reference evidence="1" key="1">
    <citation type="journal article" date="2014" name="Int. J. Syst. Evol. Microbiol.">
        <title>Complete genome sequence of Corynebacterium casei LMG S-19264T (=DSM 44701T), isolated from a smear-ripened cheese.</title>
        <authorList>
            <consortium name="US DOE Joint Genome Institute (JGI-PGF)"/>
            <person name="Walter F."/>
            <person name="Albersmeier A."/>
            <person name="Kalinowski J."/>
            <person name="Ruckert C."/>
        </authorList>
    </citation>
    <scope>NUCLEOTIDE SEQUENCE</scope>
    <source>
        <strain evidence="1">CGMCC 1.12827</strain>
    </source>
</reference>
<dbReference type="AlphaFoldDB" id="A0A916WYE6"/>
<evidence type="ECO:0000313" key="2">
    <source>
        <dbReference type="Proteomes" id="UP000621454"/>
    </source>
</evidence>
<proteinExistence type="predicted"/>
<sequence length="67" mass="7289">MVTISAEITAETPADTRTVGMFTPLPFELVWSLICSSPAPCSENLPSAGSPYWPTEYCPSLTRQIEP</sequence>
<comment type="caution">
    <text evidence="1">The sequence shown here is derived from an EMBL/GenBank/DDBJ whole genome shotgun (WGS) entry which is preliminary data.</text>
</comment>
<organism evidence="1 2">
    <name type="scientific">Gordonia jinhuaensis</name>
    <dbReference type="NCBI Taxonomy" id="1517702"/>
    <lineage>
        <taxon>Bacteria</taxon>
        <taxon>Bacillati</taxon>
        <taxon>Actinomycetota</taxon>
        <taxon>Actinomycetes</taxon>
        <taxon>Mycobacteriales</taxon>
        <taxon>Gordoniaceae</taxon>
        <taxon>Gordonia</taxon>
    </lineage>
</organism>
<keyword evidence="2" id="KW-1185">Reference proteome</keyword>
<evidence type="ECO:0000313" key="1">
    <source>
        <dbReference type="EMBL" id="GGB42120.1"/>
    </source>
</evidence>
<accession>A0A916WYE6</accession>
<dbReference type="Proteomes" id="UP000621454">
    <property type="component" value="Unassembled WGS sequence"/>
</dbReference>
<reference evidence="1" key="2">
    <citation type="submission" date="2020-09" db="EMBL/GenBank/DDBJ databases">
        <authorList>
            <person name="Sun Q."/>
            <person name="Zhou Y."/>
        </authorList>
    </citation>
    <scope>NUCLEOTIDE SEQUENCE</scope>
    <source>
        <strain evidence="1">CGMCC 1.12827</strain>
    </source>
</reference>
<name>A0A916WYE6_9ACTN</name>